<dbReference type="Proteomes" id="UP001303046">
    <property type="component" value="Unassembled WGS sequence"/>
</dbReference>
<dbReference type="SUPFAM" id="SSF81665">
    <property type="entry name" value="Calcium ATPase, transmembrane domain M"/>
    <property type="match status" value="1"/>
</dbReference>
<feature type="transmembrane region" description="Helical" evidence="1">
    <location>
        <begin position="78"/>
        <end position="97"/>
    </location>
</feature>
<keyword evidence="1" id="KW-0812">Transmembrane</keyword>
<feature type="transmembrane region" description="Helical" evidence="1">
    <location>
        <begin position="895"/>
        <end position="920"/>
    </location>
</feature>
<dbReference type="Gene3D" id="2.70.150.10">
    <property type="entry name" value="Calcium-transporting ATPase, cytoplasmic transduction domain A"/>
    <property type="match status" value="1"/>
</dbReference>
<evidence type="ECO:0000256" key="1">
    <source>
        <dbReference type="SAM" id="Phobius"/>
    </source>
</evidence>
<evidence type="ECO:0008006" key="4">
    <source>
        <dbReference type="Google" id="ProtNLM"/>
    </source>
</evidence>
<feature type="transmembrane region" description="Helical" evidence="1">
    <location>
        <begin position="1058"/>
        <end position="1077"/>
    </location>
</feature>
<keyword evidence="3" id="KW-1185">Reference proteome</keyword>
<feature type="transmembrane region" description="Helical" evidence="1">
    <location>
        <begin position="926"/>
        <end position="946"/>
    </location>
</feature>
<dbReference type="InterPro" id="IPR023298">
    <property type="entry name" value="ATPase_P-typ_TM_dom_sf"/>
</dbReference>
<dbReference type="InterPro" id="IPR039720">
    <property type="entry name" value="TMEM94"/>
</dbReference>
<dbReference type="PANTHER" id="PTHR13219">
    <property type="entry name" value="TRANSMEMBRANE PROTEIN 94"/>
    <property type="match status" value="1"/>
</dbReference>
<comment type="caution">
    <text evidence="2">The sequence shown here is derived from an EMBL/GenBank/DDBJ whole genome shotgun (WGS) entry which is preliminary data.</text>
</comment>
<evidence type="ECO:0000313" key="3">
    <source>
        <dbReference type="Proteomes" id="UP001303046"/>
    </source>
</evidence>
<dbReference type="EMBL" id="JAVFWL010000001">
    <property type="protein sequence ID" value="KAK6730899.1"/>
    <property type="molecule type" value="Genomic_DNA"/>
</dbReference>
<feature type="transmembrane region" description="Helical" evidence="1">
    <location>
        <begin position="1025"/>
        <end position="1046"/>
    </location>
</feature>
<feature type="transmembrane region" description="Helical" evidence="1">
    <location>
        <begin position="49"/>
        <end position="72"/>
    </location>
</feature>
<name>A0ABR1BX33_NECAM</name>
<dbReference type="SUPFAM" id="SSF81653">
    <property type="entry name" value="Calcium ATPase, transduction domain A"/>
    <property type="match status" value="1"/>
</dbReference>
<evidence type="ECO:0000313" key="2">
    <source>
        <dbReference type="EMBL" id="KAK6730899.1"/>
    </source>
</evidence>
<keyword evidence="1" id="KW-1133">Transmembrane helix</keyword>
<keyword evidence="1" id="KW-0472">Membrane</keyword>
<feature type="transmembrane region" description="Helical" evidence="1">
    <location>
        <begin position="1089"/>
        <end position="1111"/>
    </location>
</feature>
<feature type="transmembrane region" description="Helical" evidence="1">
    <location>
        <begin position="282"/>
        <end position="306"/>
    </location>
</feature>
<gene>
    <name evidence="2" type="primary">Necator_chrI.g3524</name>
    <name evidence="2" type="ORF">RB195_007395</name>
</gene>
<sequence>MEDDYHLLFSKGLSTEEALLRLVKHGKANVVAWKNSKEYGGYRCSTNRILCWNFFCVSLISSLFLMVGAVTIENRLSIGLLGLAIFHVIFLCLAHYIEWKQYAQSLEIKKHMVLRALDYAVKFSASPLSYAPLGEPLSDDMLSQTALRDGNVVAVPRLLLVENDLLLLRPSQMAPCDCRLESGKTLKKGDRVSSKVVVDKLTGASIPLTAVKAVATSTPLVDHLNSVAASCWKPSPLEHHIHYCLHVVGERVLLPVLICTSALTCLARFLHDGNQSLFATRFIFAIPSLTILPLVTPTIFFIFLLIRQWGNAAVRNELRTSEVNSMKDFVTLLGSLTGTSFFDKKGLLSPMNPCLDKVIFFRPSYDEQSKENLNLEIMDLSSELHLDGSWSVDFDDLNWSRFDSSLRVIGQCLLLNRCDSLFTPFLDHLSAVASTVPRTIATACRRCSCVFPQLIGFKQRSKKQSQEISQTLCFYQRRPGEAPLPGLTKHQTPLEMAYCTVCADDRSLYYHLSCQGTANLVLEACSHVWDGKSLVPITERIYKTTADFYQRHSVTGYCLALSYRPLRAPVDNAFKDCYFEVPLLREPPRSESLVRTHSLDSSERDVFFDSGCLRTSDEVIQRYLTDHILCGMIVTQYEVMPQAVQLVDQLESLCVRFVYFSRENELRSRVFAEKLGLEAGWNCHVSLAEICDDDGRTLKDFFLSKVYRRTNVDNLIGKAFKNISRSDQELHLKYSSAYVQSSPMIRKQSQVPPKVAVMPNKAQLPTGIAAVRPHLEQVDNVPLLVSLITDCTPQANLEMLEIMQEYGELVLAIGSSLSVANTNVFLQADVSMSVMPVGDWSCCVDPASDWRQIKEIADRLMSTASDFRLAYDRVAVIPRLIVACRHRLASVRGSLSFHLFASCMLSLSLLFTIISFLPLLFDYDQIFLTVFVQLPCLTVGSVFTPFHPKTNVIRISSKKSTDVQRQSISWAVINFLVGFLPTSLYLVVVFFFLLVSNATVACSFSDVVCSVATDRMSEVPLSTMAIRHIVGFHLALSLCVLSSAWVYPLSSIWNDKPFFCLPWTASCVVCLGSQILFSYASGVPLHEALSLFSVSAIALWIAVIFTVNELLKLRTIRSFAREQRRTKLGFDTKLGMNSPY</sequence>
<protein>
    <recommendedName>
        <fullName evidence="4">E1-E2 ATPase</fullName>
    </recommendedName>
</protein>
<dbReference type="InterPro" id="IPR008250">
    <property type="entry name" value="ATPase_P-typ_transduc_dom_A_sf"/>
</dbReference>
<reference evidence="2 3" key="1">
    <citation type="submission" date="2023-08" db="EMBL/GenBank/DDBJ databases">
        <title>A Necator americanus chromosomal reference genome.</title>
        <authorList>
            <person name="Ilik V."/>
            <person name="Petrzelkova K.J."/>
            <person name="Pardy F."/>
            <person name="Fuh T."/>
            <person name="Niatou-Singa F.S."/>
            <person name="Gouil Q."/>
            <person name="Baker L."/>
            <person name="Ritchie M.E."/>
            <person name="Jex A.R."/>
            <person name="Gazzola D."/>
            <person name="Li H."/>
            <person name="Toshio Fujiwara R."/>
            <person name="Zhan B."/>
            <person name="Aroian R.V."/>
            <person name="Pafco B."/>
            <person name="Schwarz E.M."/>
        </authorList>
    </citation>
    <scope>NUCLEOTIDE SEQUENCE [LARGE SCALE GENOMIC DNA]</scope>
    <source>
        <strain evidence="2 3">Aroian</strain>
        <tissue evidence="2">Whole animal</tissue>
    </source>
</reference>
<feature type="transmembrane region" description="Helical" evidence="1">
    <location>
        <begin position="967"/>
        <end position="995"/>
    </location>
</feature>
<feature type="transmembrane region" description="Helical" evidence="1">
    <location>
        <begin position="252"/>
        <end position="270"/>
    </location>
</feature>
<dbReference type="PANTHER" id="PTHR13219:SF6">
    <property type="entry name" value="TRANSMEMBRANE PROTEIN 94"/>
    <property type="match status" value="1"/>
</dbReference>
<proteinExistence type="predicted"/>
<accession>A0ABR1BX33</accession>
<organism evidence="2 3">
    <name type="scientific">Necator americanus</name>
    <name type="common">Human hookworm</name>
    <dbReference type="NCBI Taxonomy" id="51031"/>
    <lineage>
        <taxon>Eukaryota</taxon>
        <taxon>Metazoa</taxon>
        <taxon>Ecdysozoa</taxon>
        <taxon>Nematoda</taxon>
        <taxon>Chromadorea</taxon>
        <taxon>Rhabditida</taxon>
        <taxon>Rhabditina</taxon>
        <taxon>Rhabditomorpha</taxon>
        <taxon>Strongyloidea</taxon>
        <taxon>Ancylostomatidae</taxon>
        <taxon>Bunostominae</taxon>
        <taxon>Necator</taxon>
    </lineage>
</organism>